<protein>
    <recommendedName>
        <fullName evidence="1">Fe-S metabolism associated domain-containing protein</fullName>
    </recommendedName>
</protein>
<dbReference type="PANTHER" id="PTHR46230">
    <property type="match status" value="1"/>
</dbReference>
<dbReference type="PANTHER" id="PTHR46230:SF3">
    <property type="entry name" value="SUFE-LIKE PROTEIN 1, CHLOROPLASTIC_MITOCHONDRIAL"/>
    <property type="match status" value="1"/>
</dbReference>
<name>A0A6V7QVG5_ANACO</name>
<proteinExistence type="predicted"/>
<dbReference type="SUPFAM" id="SSF82649">
    <property type="entry name" value="SufE/NifU"/>
    <property type="match status" value="1"/>
</dbReference>
<dbReference type="AlphaFoldDB" id="A0A6V7QVG5"/>
<evidence type="ECO:0000313" key="2">
    <source>
        <dbReference type="EMBL" id="CAD1846745.1"/>
    </source>
</evidence>
<dbReference type="Pfam" id="PF02657">
    <property type="entry name" value="SufE"/>
    <property type="match status" value="1"/>
</dbReference>
<dbReference type="GO" id="GO:0016226">
    <property type="term" value="P:iron-sulfur cluster assembly"/>
    <property type="evidence" value="ECO:0007669"/>
    <property type="project" value="TreeGrafter"/>
</dbReference>
<evidence type="ECO:0000259" key="1">
    <source>
        <dbReference type="Pfam" id="PF02657"/>
    </source>
</evidence>
<organism evidence="2">
    <name type="scientific">Ananas comosus var. bracteatus</name>
    <name type="common">red pineapple</name>
    <dbReference type="NCBI Taxonomy" id="296719"/>
    <lineage>
        <taxon>Eukaryota</taxon>
        <taxon>Viridiplantae</taxon>
        <taxon>Streptophyta</taxon>
        <taxon>Embryophyta</taxon>
        <taxon>Tracheophyta</taxon>
        <taxon>Spermatophyta</taxon>
        <taxon>Magnoliopsida</taxon>
        <taxon>Liliopsida</taxon>
        <taxon>Poales</taxon>
        <taxon>Bromeliaceae</taxon>
        <taxon>Bromelioideae</taxon>
        <taxon>Ananas</taxon>
    </lineage>
</organism>
<dbReference type="Gene3D" id="3.90.1010.10">
    <property type="match status" value="1"/>
</dbReference>
<reference evidence="2" key="1">
    <citation type="submission" date="2020-07" db="EMBL/GenBank/DDBJ databases">
        <authorList>
            <person name="Lin J."/>
        </authorList>
    </citation>
    <scope>NUCLEOTIDE SEQUENCE</scope>
</reference>
<gene>
    <name evidence="2" type="ORF">CB5_LOCUS29956</name>
</gene>
<dbReference type="InterPro" id="IPR003808">
    <property type="entry name" value="Fe-S_metab-assoc_dom"/>
</dbReference>
<accession>A0A6V7QVG5</accession>
<sequence>MAVFSSLHAACSLFPGLVRSRTSSEVRLFPQIIPASSFPAISLKLGSRQTAAIRRRLEPVQAKRRCDPVIDLAFAFYPHMFAQVLALLQALPDVRARCQQIERYGKQLSPVPTPFLTATNRVEGLPASNNTCIHAQLDPRDPSLVRFYAHSDAAHIRGLVMILTAGLSGSPVRTIADMPSAPFALLIGQSLLPARWCSHFMLLLEHMQCKARELITTNVDYNSKVIDVLNIMGLGSLHISLKDEIDKTHVVHELLSPIGLDMNDDDDCNDFHEGKI</sequence>
<dbReference type="EMBL" id="CAJEUB010000022">
    <property type="protein sequence ID" value="CAD1846745.1"/>
    <property type="molecule type" value="Genomic_DNA"/>
</dbReference>
<feature type="domain" description="Fe-S metabolism associated" evidence="1">
    <location>
        <begin position="88"/>
        <end position="183"/>
    </location>
</feature>